<dbReference type="NCBIfam" id="NF000840">
    <property type="entry name" value="PRK00071.1-3"/>
    <property type="match status" value="1"/>
</dbReference>
<sequence>MLKSIGILGGTFNPPHLGHLMMANEVLHALKLDEIWFMPSYIPPHKTIKEPIEPYHRLQMLKLAIEEHDQFTLQPIEFERKEPSYTYDTMRILTEKYPTYQFHFIIGADMVEYLPKWYEIDELVNLVTFVGVKRPGYTITSPYPIKEVEVPQFDVSSSFIRERVVKKETIRYFIPAGVKQYIEENQLYESN</sequence>
<dbReference type="FunFam" id="3.40.50.620:FF:000079">
    <property type="entry name" value="Probable nicotinate-nucleotide adenylyltransferase"/>
    <property type="match status" value="1"/>
</dbReference>
<dbReference type="InterPro" id="IPR004821">
    <property type="entry name" value="Cyt_trans-like"/>
</dbReference>
<keyword evidence="5 10" id="KW-0548">Nucleotidyltransferase</keyword>
<dbReference type="Proteomes" id="UP001165240">
    <property type="component" value="Unassembled WGS sequence"/>
</dbReference>
<comment type="pathway">
    <text evidence="2 10">Cofactor biosynthesis; NAD(+) biosynthesis; deamido-NAD(+) from nicotinate D-ribonucleotide: step 1/1.</text>
</comment>
<comment type="function">
    <text evidence="1 10">Catalyzes the reversible adenylation of nicotinate mononucleotide (NaMN) to nicotinic acid adenine dinucleotide (NaAD).</text>
</comment>
<evidence type="ECO:0000256" key="6">
    <source>
        <dbReference type="ARBA" id="ARBA00022741"/>
    </source>
</evidence>
<evidence type="ECO:0000256" key="2">
    <source>
        <dbReference type="ARBA" id="ARBA00005019"/>
    </source>
</evidence>
<dbReference type="HAMAP" id="MF_00244">
    <property type="entry name" value="NaMN_adenylyltr"/>
    <property type="match status" value="1"/>
</dbReference>
<keyword evidence="6 10" id="KW-0547">Nucleotide-binding</keyword>
<dbReference type="Gene3D" id="3.40.50.620">
    <property type="entry name" value="HUPs"/>
    <property type="match status" value="1"/>
</dbReference>
<dbReference type="PANTHER" id="PTHR39321">
    <property type="entry name" value="NICOTINATE-NUCLEOTIDE ADENYLYLTRANSFERASE-RELATED"/>
    <property type="match status" value="1"/>
</dbReference>
<dbReference type="NCBIfam" id="NF000841">
    <property type="entry name" value="PRK00071.1-4"/>
    <property type="match status" value="1"/>
</dbReference>
<dbReference type="NCBIfam" id="TIGR00125">
    <property type="entry name" value="cyt_tran_rel"/>
    <property type="match status" value="1"/>
</dbReference>
<dbReference type="SUPFAM" id="SSF52374">
    <property type="entry name" value="Nucleotidylyl transferase"/>
    <property type="match status" value="1"/>
</dbReference>
<keyword evidence="8 10" id="KW-0520">NAD</keyword>
<dbReference type="CDD" id="cd02165">
    <property type="entry name" value="NMNAT"/>
    <property type="match status" value="1"/>
</dbReference>
<reference evidence="12" key="1">
    <citation type="journal article" date="2024" name="Appl Microbiol">
        <title>Effect of kuratsuki Bacillus and Priestia on Taste of Sake.</title>
        <authorList>
            <person name="Kobayashi K."/>
            <person name="Nishida H."/>
        </authorList>
    </citation>
    <scope>NUCLEOTIDE SEQUENCE</scope>
    <source>
        <strain evidence="12">B-12</strain>
    </source>
</reference>
<evidence type="ECO:0000256" key="3">
    <source>
        <dbReference type="ARBA" id="ARBA00022642"/>
    </source>
</evidence>
<gene>
    <name evidence="10" type="primary">nadD</name>
    <name evidence="12" type="ORF">ShirakiTB12_45400</name>
</gene>
<evidence type="ECO:0000256" key="8">
    <source>
        <dbReference type="ARBA" id="ARBA00023027"/>
    </source>
</evidence>
<evidence type="ECO:0000313" key="13">
    <source>
        <dbReference type="Proteomes" id="UP001165240"/>
    </source>
</evidence>
<dbReference type="GO" id="GO:0005524">
    <property type="term" value="F:ATP binding"/>
    <property type="evidence" value="ECO:0007669"/>
    <property type="project" value="UniProtKB-KW"/>
</dbReference>
<name>A0AAX6BQN4_PRIMG</name>
<accession>A0AAX6BQN4</accession>
<evidence type="ECO:0000256" key="9">
    <source>
        <dbReference type="ARBA" id="ARBA00048721"/>
    </source>
</evidence>
<dbReference type="GO" id="GO:0004515">
    <property type="term" value="F:nicotinate-nucleotide adenylyltransferase activity"/>
    <property type="evidence" value="ECO:0007669"/>
    <property type="project" value="UniProtKB-UniRule"/>
</dbReference>
<protein>
    <recommendedName>
        <fullName evidence="10">Probable nicotinate-nucleotide adenylyltransferase</fullName>
        <ecNumber evidence="10">2.7.7.18</ecNumber>
    </recommendedName>
    <alternativeName>
        <fullName evidence="10">Deamido-NAD(+) diphosphorylase</fullName>
    </alternativeName>
    <alternativeName>
        <fullName evidence="10">Deamido-NAD(+) pyrophosphorylase</fullName>
    </alternativeName>
    <alternativeName>
        <fullName evidence="10">Nicotinate mononucleotide adenylyltransferase</fullName>
        <shortName evidence="10">NaMN adenylyltransferase</shortName>
    </alternativeName>
</protein>
<comment type="catalytic activity">
    <reaction evidence="9 10">
        <text>nicotinate beta-D-ribonucleotide + ATP + H(+) = deamido-NAD(+) + diphosphate</text>
        <dbReference type="Rhea" id="RHEA:22860"/>
        <dbReference type="ChEBI" id="CHEBI:15378"/>
        <dbReference type="ChEBI" id="CHEBI:30616"/>
        <dbReference type="ChEBI" id="CHEBI:33019"/>
        <dbReference type="ChEBI" id="CHEBI:57502"/>
        <dbReference type="ChEBI" id="CHEBI:58437"/>
        <dbReference type="EC" id="2.7.7.18"/>
    </reaction>
</comment>
<dbReference type="AlphaFoldDB" id="A0AAX6BQN4"/>
<feature type="domain" description="Cytidyltransferase-like" evidence="11">
    <location>
        <begin position="7"/>
        <end position="163"/>
    </location>
</feature>
<comment type="caution">
    <text evidence="12">The sequence shown here is derived from an EMBL/GenBank/DDBJ whole genome shotgun (WGS) entry which is preliminary data.</text>
</comment>
<evidence type="ECO:0000259" key="11">
    <source>
        <dbReference type="Pfam" id="PF01467"/>
    </source>
</evidence>
<evidence type="ECO:0000313" key="12">
    <source>
        <dbReference type="EMBL" id="GMG76072.1"/>
    </source>
</evidence>
<dbReference type="EC" id="2.7.7.18" evidence="10"/>
<keyword evidence="4 10" id="KW-0808">Transferase</keyword>
<evidence type="ECO:0000256" key="10">
    <source>
        <dbReference type="HAMAP-Rule" id="MF_00244"/>
    </source>
</evidence>
<dbReference type="NCBIfam" id="TIGR00482">
    <property type="entry name" value="nicotinate (nicotinamide) nucleotide adenylyltransferase"/>
    <property type="match status" value="1"/>
</dbReference>
<proteinExistence type="inferred from homology"/>
<evidence type="ECO:0000256" key="4">
    <source>
        <dbReference type="ARBA" id="ARBA00022679"/>
    </source>
</evidence>
<keyword evidence="7 10" id="KW-0067">ATP-binding</keyword>
<dbReference type="GO" id="GO:0009435">
    <property type="term" value="P:NAD+ biosynthetic process"/>
    <property type="evidence" value="ECO:0007669"/>
    <property type="project" value="UniProtKB-UniRule"/>
</dbReference>
<evidence type="ECO:0000256" key="5">
    <source>
        <dbReference type="ARBA" id="ARBA00022695"/>
    </source>
</evidence>
<organism evidence="12 13">
    <name type="scientific">Priestia megaterium</name>
    <name type="common">Bacillus megaterium</name>
    <dbReference type="NCBI Taxonomy" id="1404"/>
    <lineage>
        <taxon>Bacteria</taxon>
        <taxon>Bacillati</taxon>
        <taxon>Bacillota</taxon>
        <taxon>Bacilli</taxon>
        <taxon>Bacillales</taxon>
        <taxon>Bacillaceae</taxon>
        <taxon>Priestia</taxon>
    </lineage>
</organism>
<comment type="similarity">
    <text evidence="10">Belongs to the NadD family.</text>
</comment>
<evidence type="ECO:0000256" key="7">
    <source>
        <dbReference type="ARBA" id="ARBA00022840"/>
    </source>
</evidence>
<evidence type="ECO:0000256" key="1">
    <source>
        <dbReference type="ARBA" id="ARBA00002324"/>
    </source>
</evidence>
<dbReference type="InterPro" id="IPR005248">
    <property type="entry name" value="NadD/NMNAT"/>
</dbReference>
<keyword evidence="3 10" id="KW-0662">Pyridine nucleotide biosynthesis</keyword>
<dbReference type="Pfam" id="PF01467">
    <property type="entry name" value="CTP_transf_like"/>
    <property type="match status" value="1"/>
</dbReference>
<dbReference type="EMBL" id="BSYK01000001">
    <property type="protein sequence ID" value="GMG76072.1"/>
    <property type="molecule type" value="Genomic_DNA"/>
</dbReference>
<dbReference type="PANTHER" id="PTHR39321:SF3">
    <property type="entry name" value="PHOSPHOPANTETHEINE ADENYLYLTRANSFERASE"/>
    <property type="match status" value="1"/>
</dbReference>
<dbReference type="InterPro" id="IPR014729">
    <property type="entry name" value="Rossmann-like_a/b/a_fold"/>
</dbReference>